<dbReference type="SUPFAM" id="SSF54373">
    <property type="entry name" value="FAD-linked reductases, C-terminal domain"/>
    <property type="match status" value="1"/>
</dbReference>
<evidence type="ECO:0000256" key="2">
    <source>
        <dbReference type="ARBA" id="ARBA00005073"/>
    </source>
</evidence>
<dbReference type="UniPathway" id="UPA00251">
    <property type="reaction ID" value="UER00324"/>
</dbReference>
<proteinExistence type="inferred from homology"/>
<dbReference type="OrthoDB" id="419752at2759"/>
<evidence type="ECO:0000256" key="9">
    <source>
        <dbReference type="ARBA" id="ARBA00023244"/>
    </source>
</evidence>
<dbReference type="GO" id="GO:0006782">
    <property type="term" value="P:protoporphyrinogen IX biosynthetic process"/>
    <property type="evidence" value="ECO:0007669"/>
    <property type="project" value="UniProtKB-UniRule"/>
</dbReference>
<dbReference type="InterPro" id="IPR004572">
    <property type="entry name" value="Protoporphyrinogen_oxidase"/>
</dbReference>
<comment type="pathway">
    <text evidence="2 11">Porphyrin-containing compound metabolism; protoporphyrin-IX biosynthesis; protoporphyrin-IX from protoporphyrinogen-IX: step 1/1.</text>
</comment>
<dbReference type="InParanoid" id="A0A1U7SM30"/>
<evidence type="ECO:0000256" key="4">
    <source>
        <dbReference type="ARBA" id="ARBA00012867"/>
    </source>
</evidence>
<comment type="function">
    <text evidence="1 11">Catalyzes the 6-electron oxidation of protoporphyrinogen-IX to form protoporphyrin-IX.</text>
</comment>
<gene>
    <name evidence="14" type="primary">PPOX</name>
</gene>
<comment type="similarity">
    <text evidence="3 11">Belongs to the protoporphyrinogen/coproporphyrinogen oxidase family. Protoporphyrinogen oxidase subfamily.</text>
</comment>
<evidence type="ECO:0000313" key="13">
    <source>
        <dbReference type="Proteomes" id="UP000189705"/>
    </source>
</evidence>
<keyword evidence="9 11" id="KW-0627">Porphyrin biosynthesis</keyword>
<evidence type="ECO:0000256" key="5">
    <source>
        <dbReference type="ARBA" id="ARBA00022630"/>
    </source>
</evidence>
<dbReference type="GO" id="GO:0005743">
    <property type="term" value="C:mitochondrial inner membrane"/>
    <property type="evidence" value="ECO:0007669"/>
    <property type="project" value="UniProtKB-SubCell"/>
</dbReference>
<dbReference type="InterPro" id="IPR036188">
    <property type="entry name" value="FAD/NAD-bd_sf"/>
</dbReference>
<evidence type="ECO:0000256" key="6">
    <source>
        <dbReference type="ARBA" id="ARBA00022827"/>
    </source>
</evidence>
<evidence type="ECO:0000256" key="7">
    <source>
        <dbReference type="ARBA" id="ARBA00023002"/>
    </source>
</evidence>
<dbReference type="GO" id="GO:0004729">
    <property type="term" value="F:oxygen-dependent protoporphyrinogen oxidase activity"/>
    <property type="evidence" value="ECO:0007669"/>
    <property type="project" value="UniProtKB-UniRule"/>
</dbReference>
<dbReference type="eggNOG" id="KOG1276">
    <property type="taxonomic scope" value="Eukaryota"/>
</dbReference>
<dbReference type="Pfam" id="PF01593">
    <property type="entry name" value="Amino_oxidase"/>
    <property type="match status" value="1"/>
</dbReference>
<dbReference type="InterPro" id="IPR050464">
    <property type="entry name" value="Zeta_carotene_desat/Oxidored"/>
</dbReference>
<dbReference type="Gene3D" id="3.50.50.60">
    <property type="entry name" value="FAD/NAD(P)-binding domain"/>
    <property type="match status" value="1"/>
</dbReference>
<feature type="domain" description="Amine oxidase" evidence="12">
    <location>
        <begin position="8"/>
        <end position="315"/>
    </location>
</feature>
<evidence type="ECO:0000256" key="11">
    <source>
        <dbReference type="RuleBase" id="RU367069"/>
    </source>
</evidence>
<dbReference type="PANTHER" id="PTHR42923:SF3">
    <property type="entry name" value="PROTOPORPHYRINOGEN OXIDASE"/>
    <property type="match status" value="1"/>
</dbReference>
<dbReference type="InterPro" id="IPR002937">
    <property type="entry name" value="Amino_oxidase"/>
</dbReference>
<dbReference type="AlphaFoldDB" id="A0A1U7SM30"/>
<comment type="cofactor">
    <cofactor evidence="11">
        <name>FAD</name>
        <dbReference type="ChEBI" id="CHEBI:57692"/>
    </cofactor>
    <text evidence="11">Binds 1 FAD per subunit.</text>
</comment>
<dbReference type="STRING" id="38654.A0A1U7SM30"/>
<dbReference type="Proteomes" id="UP000189705">
    <property type="component" value="Unplaced"/>
</dbReference>
<evidence type="ECO:0000256" key="10">
    <source>
        <dbReference type="ARBA" id="ARBA00047554"/>
    </source>
</evidence>
<keyword evidence="7 11" id="KW-0560">Oxidoreductase</keyword>
<dbReference type="RefSeq" id="XP_006038252.1">
    <property type="nucleotide sequence ID" value="XM_006038190.1"/>
</dbReference>
<evidence type="ECO:0000256" key="3">
    <source>
        <dbReference type="ARBA" id="ARBA00010551"/>
    </source>
</evidence>
<reference evidence="14" key="1">
    <citation type="submission" date="2025-08" db="UniProtKB">
        <authorList>
            <consortium name="RefSeq"/>
        </authorList>
    </citation>
    <scope>IDENTIFICATION</scope>
</reference>
<evidence type="ECO:0000313" key="14">
    <source>
        <dbReference type="RefSeq" id="XP_006038252.1"/>
    </source>
</evidence>
<organism evidence="13 14">
    <name type="scientific">Alligator sinensis</name>
    <name type="common">Chinese alligator</name>
    <dbReference type="NCBI Taxonomy" id="38654"/>
    <lineage>
        <taxon>Eukaryota</taxon>
        <taxon>Metazoa</taxon>
        <taxon>Chordata</taxon>
        <taxon>Craniata</taxon>
        <taxon>Vertebrata</taxon>
        <taxon>Euteleostomi</taxon>
        <taxon>Archelosauria</taxon>
        <taxon>Archosauria</taxon>
        <taxon>Crocodylia</taxon>
        <taxon>Alligatoridae</taxon>
        <taxon>Alligatorinae</taxon>
        <taxon>Alligator</taxon>
    </lineage>
</organism>
<dbReference type="KEGG" id="asn:102367922"/>
<dbReference type="SUPFAM" id="SSF51905">
    <property type="entry name" value="FAD/NAD(P)-binding domain"/>
    <property type="match status" value="1"/>
</dbReference>
<comment type="catalytic activity">
    <reaction evidence="10 11">
        <text>protoporphyrinogen IX + 3 O2 = protoporphyrin IX + 3 H2O2</text>
        <dbReference type="Rhea" id="RHEA:25576"/>
        <dbReference type="ChEBI" id="CHEBI:15379"/>
        <dbReference type="ChEBI" id="CHEBI:16240"/>
        <dbReference type="ChEBI" id="CHEBI:57306"/>
        <dbReference type="ChEBI" id="CHEBI:57307"/>
        <dbReference type="EC" id="1.3.3.4"/>
    </reaction>
</comment>
<dbReference type="CTD" id="5498"/>
<dbReference type="EC" id="1.3.3.4" evidence="4 11"/>
<feature type="non-terminal residue" evidence="14">
    <location>
        <position position="1"/>
    </location>
</feature>
<accession>A0A1U7SM30</accession>
<comment type="subcellular location">
    <subcellularLocation>
        <location evidence="11">Mitochondrion inner membrane</location>
    </subcellularLocation>
</comment>
<name>A0A1U7SM30_ALLSI</name>
<evidence type="ECO:0000256" key="1">
    <source>
        <dbReference type="ARBA" id="ARBA00002600"/>
    </source>
</evidence>
<dbReference type="NCBIfam" id="TIGR00562">
    <property type="entry name" value="proto_IX_ox"/>
    <property type="match status" value="1"/>
</dbReference>
<dbReference type="PANTHER" id="PTHR42923">
    <property type="entry name" value="PROTOPORPHYRINOGEN OXIDASE"/>
    <property type="match status" value="1"/>
</dbReference>
<keyword evidence="13" id="KW-1185">Reference proteome</keyword>
<keyword evidence="8 11" id="KW-0350">Heme biosynthesis</keyword>
<dbReference type="GeneID" id="102367922"/>
<evidence type="ECO:0000256" key="8">
    <source>
        <dbReference type="ARBA" id="ARBA00023133"/>
    </source>
</evidence>
<protein>
    <recommendedName>
        <fullName evidence="4 11">Protoporphyrinogen oxidase</fullName>
        <ecNumber evidence="4 11">1.3.3.4</ecNumber>
    </recommendedName>
</protein>
<keyword evidence="5 11" id="KW-0285">Flavoprotein</keyword>
<evidence type="ECO:0000259" key="12">
    <source>
        <dbReference type="Pfam" id="PF01593"/>
    </source>
</evidence>
<keyword evidence="6 11" id="KW-0274">FAD</keyword>
<sequence length="319" mass="34325">LADVAIDSLCRGVFAGDCRALSLRSCFPALFEAEQRHRSVLLGMALGAGKGPALDSALIRRARAERWSQWSLRSGMETLPEALLDFTHSHGVELHCHAAPKRLQRTADQRWQIILEDGSIMADHVISAIPAGALADLLPDEARPLAQALRGIQAVSVGVVNLQYDDATLPVTGFGHLVPSFENSSLLGIVYDSVAFPEQNGAKGNSIRLTVMLGGAWFTQSFGDPETVLPATLLHQAQEAVRTQLGVLATPSHSIVMVHKACLPQYTLGHCQRIETITRYLQQEGLPLSLVGASYEGVSVIDCLYSAKMAVARLLGQAC</sequence>